<dbReference type="AlphaFoldDB" id="A0A7D5ISE4"/>
<evidence type="ECO:0000256" key="1">
    <source>
        <dbReference type="SAM" id="Phobius"/>
    </source>
</evidence>
<feature type="transmembrane region" description="Helical" evidence="1">
    <location>
        <begin position="62"/>
        <end position="79"/>
    </location>
</feature>
<dbReference type="Proteomes" id="UP000509638">
    <property type="component" value="Chromosome"/>
</dbReference>
<evidence type="ECO:0000313" key="3">
    <source>
        <dbReference type="Proteomes" id="UP000509638"/>
    </source>
</evidence>
<feature type="transmembrane region" description="Helical" evidence="1">
    <location>
        <begin position="146"/>
        <end position="164"/>
    </location>
</feature>
<proteinExistence type="predicted"/>
<sequence length="348" mass="36269">MLAAHLLVIPDLDWTDPATYDGLVHGRSSILFATLAGVSIGLISGGLRPVSGPGLATARLRLLVRAAAIWVVGVVLILFAVPVYVILPAYAVLFIIAAAVLPLRARSLAIAAVVVGVIAPFPQAAIDALAFWSTPAGDDLSNAVGWHYPFLTWIAFVLAGMAAARCDLRRRYTPVLLVLVGAGLALAGAVLDVVWGESESFGETVWTGEAHSSGLFEVVGSGGFALLVLGLCILLCRTPLTWLALPLRAVGSMPLTAYSAQIVVWAASRPAPEPGTFELDAYRALEPFWPMTLGIVAGCTLWALLVGRGPLEAGIDALARRVVPGTAVVASASAADRGGSARPDKLER</sequence>
<feature type="transmembrane region" description="Helical" evidence="1">
    <location>
        <begin position="247"/>
        <end position="268"/>
    </location>
</feature>
<name>A0A7D5ISE4_9MICO</name>
<gene>
    <name evidence="2" type="ORF">HW566_13740</name>
</gene>
<evidence type="ECO:0000313" key="2">
    <source>
        <dbReference type="EMBL" id="QLD13361.1"/>
    </source>
</evidence>
<keyword evidence="1" id="KW-1133">Transmembrane helix</keyword>
<dbReference type="EMBL" id="CP058316">
    <property type="protein sequence ID" value="QLD13361.1"/>
    <property type="molecule type" value="Genomic_DNA"/>
</dbReference>
<feature type="transmembrane region" description="Helical" evidence="1">
    <location>
        <begin position="108"/>
        <end position="126"/>
    </location>
</feature>
<organism evidence="2 3">
    <name type="scientific">Microbacterium oleivorans</name>
    <dbReference type="NCBI Taxonomy" id="273677"/>
    <lineage>
        <taxon>Bacteria</taxon>
        <taxon>Bacillati</taxon>
        <taxon>Actinomycetota</taxon>
        <taxon>Actinomycetes</taxon>
        <taxon>Micrococcales</taxon>
        <taxon>Microbacteriaceae</taxon>
        <taxon>Microbacterium</taxon>
    </lineage>
</organism>
<keyword evidence="1" id="KW-0812">Transmembrane</keyword>
<reference evidence="2 3" key="1">
    <citation type="submission" date="2020-06" db="EMBL/GenBank/DDBJ databases">
        <authorList>
            <person name="Jo H."/>
        </authorList>
    </citation>
    <scope>NUCLEOTIDE SEQUENCE [LARGE SCALE GENOMIC DNA]</scope>
    <source>
        <strain evidence="2 3">I46</strain>
    </source>
</reference>
<protein>
    <submittedName>
        <fullName evidence="2">Acyltransferase</fullName>
    </submittedName>
</protein>
<feature type="transmembrane region" description="Helical" evidence="1">
    <location>
        <begin position="215"/>
        <end position="235"/>
    </location>
</feature>
<feature type="transmembrane region" description="Helical" evidence="1">
    <location>
        <begin position="176"/>
        <end position="195"/>
    </location>
</feature>
<keyword evidence="1" id="KW-0472">Membrane</keyword>
<keyword evidence="2" id="KW-0012">Acyltransferase</keyword>
<accession>A0A7D5ISE4</accession>
<keyword evidence="2" id="KW-0808">Transferase</keyword>
<feature type="transmembrane region" description="Helical" evidence="1">
    <location>
        <begin position="85"/>
        <end position="101"/>
    </location>
</feature>
<feature type="transmembrane region" description="Helical" evidence="1">
    <location>
        <begin position="30"/>
        <end position="50"/>
    </location>
</feature>
<dbReference type="GO" id="GO:0016746">
    <property type="term" value="F:acyltransferase activity"/>
    <property type="evidence" value="ECO:0007669"/>
    <property type="project" value="UniProtKB-KW"/>
</dbReference>
<feature type="transmembrane region" description="Helical" evidence="1">
    <location>
        <begin position="288"/>
        <end position="306"/>
    </location>
</feature>